<keyword evidence="13 15" id="KW-0472">Membrane</keyword>
<organism evidence="17 18">
    <name type="scientific">Candidatus Acutalibacter pullicola</name>
    <dbReference type="NCBI Taxonomy" id="2838417"/>
    <lineage>
        <taxon>Bacteria</taxon>
        <taxon>Bacillati</taxon>
        <taxon>Bacillota</taxon>
        <taxon>Clostridia</taxon>
        <taxon>Eubacteriales</taxon>
        <taxon>Acutalibacteraceae</taxon>
        <taxon>Acutalibacter</taxon>
    </lineage>
</organism>
<dbReference type="GO" id="GO:0000155">
    <property type="term" value="F:phosphorelay sensor kinase activity"/>
    <property type="evidence" value="ECO:0007669"/>
    <property type="project" value="InterPro"/>
</dbReference>
<keyword evidence="8" id="KW-0547">Nucleotide-binding</keyword>
<dbReference type="PANTHER" id="PTHR45528:SF1">
    <property type="entry name" value="SENSOR HISTIDINE KINASE CPXA"/>
    <property type="match status" value="1"/>
</dbReference>
<dbReference type="SUPFAM" id="SSF47384">
    <property type="entry name" value="Homodimeric domain of signal transducing histidine kinase"/>
    <property type="match status" value="1"/>
</dbReference>
<evidence type="ECO:0000256" key="3">
    <source>
        <dbReference type="ARBA" id="ARBA00012438"/>
    </source>
</evidence>
<feature type="domain" description="Histidine kinase" evidence="16">
    <location>
        <begin position="300"/>
        <end position="519"/>
    </location>
</feature>
<feature type="transmembrane region" description="Helical" evidence="15">
    <location>
        <begin position="120"/>
        <end position="138"/>
    </location>
</feature>
<evidence type="ECO:0000256" key="12">
    <source>
        <dbReference type="ARBA" id="ARBA00023012"/>
    </source>
</evidence>
<dbReference type="Proteomes" id="UP000826793">
    <property type="component" value="Unassembled WGS sequence"/>
</dbReference>
<protein>
    <recommendedName>
        <fullName evidence="3">histidine kinase</fullName>
        <ecNumber evidence="3">2.7.13.3</ecNumber>
    </recommendedName>
</protein>
<feature type="transmembrane region" description="Helical" evidence="15">
    <location>
        <begin position="7"/>
        <end position="32"/>
    </location>
</feature>
<dbReference type="EC" id="2.7.13.3" evidence="3"/>
<keyword evidence="9 17" id="KW-0418">Kinase</keyword>
<keyword evidence="4" id="KW-1003">Cell membrane</keyword>
<keyword evidence="12" id="KW-0902">Two-component regulatory system</keyword>
<comment type="caution">
    <text evidence="17">The sequence shown here is derived from an EMBL/GenBank/DDBJ whole genome shotgun (WGS) entry which is preliminary data.</text>
</comment>
<evidence type="ECO:0000256" key="5">
    <source>
        <dbReference type="ARBA" id="ARBA00022553"/>
    </source>
</evidence>
<evidence type="ECO:0000256" key="7">
    <source>
        <dbReference type="ARBA" id="ARBA00022692"/>
    </source>
</evidence>
<accession>A0A9D2SFZ4</accession>
<evidence type="ECO:0000259" key="16">
    <source>
        <dbReference type="PROSITE" id="PS50109"/>
    </source>
</evidence>
<evidence type="ECO:0000313" key="18">
    <source>
        <dbReference type="Proteomes" id="UP000826793"/>
    </source>
</evidence>
<evidence type="ECO:0000256" key="11">
    <source>
        <dbReference type="ARBA" id="ARBA00022989"/>
    </source>
</evidence>
<keyword evidence="11 15" id="KW-1133">Transmembrane helix</keyword>
<dbReference type="InterPro" id="IPR003661">
    <property type="entry name" value="HisK_dim/P_dom"/>
</dbReference>
<keyword evidence="7 15" id="KW-0812">Transmembrane</keyword>
<proteinExistence type="predicted"/>
<evidence type="ECO:0000256" key="2">
    <source>
        <dbReference type="ARBA" id="ARBA00004651"/>
    </source>
</evidence>
<dbReference type="InterPro" id="IPR003594">
    <property type="entry name" value="HATPase_dom"/>
</dbReference>
<comment type="subcellular location">
    <subcellularLocation>
        <location evidence="2">Cell membrane</location>
        <topology evidence="2">Multi-pass membrane protein</topology>
    </subcellularLocation>
</comment>
<evidence type="ECO:0000313" key="17">
    <source>
        <dbReference type="EMBL" id="HJB98103.1"/>
    </source>
</evidence>
<dbReference type="CDD" id="cd00082">
    <property type="entry name" value="HisKA"/>
    <property type="match status" value="1"/>
</dbReference>
<dbReference type="Pfam" id="PF00512">
    <property type="entry name" value="HisKA"/>
    <property type="match status" value="1"/>
</dbReference>
<dbReference type="InterPro" id="IPR050398">
    <property type="entry name" value="HssS/ArlS-like"/>
</dbReference>
<dbReference type="Pfam" id="PF02518">
    <property type="entry name" value="HATPase_c"/>
    <property type="match status" value="1"/>
</dbReference>
<dbReference type="Gene3D" id="3.30.565.10">
    <property type="entry name" value="Histidine kinase-like ATPase, C-terminal domain"/>
    <property type="match status" value="1"/>
</dbReference>
<dbReference type="InterPro" id="IPR036890">
    <property type="entry name" value="HATPase_C_sf"/>
</dbReference>
<evidence type="ECO:0000256" key="6">
    <source>
        <dbReference type="ARBA" id="ARBA00022679"/>
    </source>
</evidence>
<keyword evidence="5" id="KW-0597">Phosphoprotein</keyword>
<dbReference type="PROSITE" id="PS50109">
    <property type="entry name" value="HIS_KIN"/>
    <property type="match status" value="1"/>
</dbReference>
<evidence type="ECO:0000256" key="1">
    <source>
        <dbReference type="ARBA" id="ARBA00000085"/>
    </source>
</evidence>
<reference evidence="17" key="1">
    <citation type="journal article" date="2021" name="PeerJ">
        <title>Extensive microbial diversity within the chicken gut microbiome revealed by metagenomics and culture.</title>
        <authorList>
            <person name="Gilroy R."/>
            <person name="Ravi A."/>
            <person name="Getino M."/>
            <person name="Pursley I."/>
            <person name="Horton D.L."/>
            <person name="Alikhan N.F."/>
            <person name="Baker D."/>
            <person name="Gharbi K."/>
            <person name="Hall N."/>
            <person name="Watson M."/>
            <person name="Adriaenssens E.M."/>
            <person name="Foster-Nyarko E."/>
            <person name="Jarju S."/>
            <person name="Secka A."/>
            <person name="Antonio M."/>
            <person name="Oren A."/>
            <person name="Chaudhuri R.R."/>
            <person name="La Ragione R."/>
            <person name="Hildebrand F."/>
            <person name="Pallen M.J."/>
        </authorList>
    </citation>
    <scope>NUCLEOTIDE SEQUENCE</scope>
    <source>
        <strain evidence="17">CHK185-1770</strain>
    </source>
</reference>
<dbReference type="SMART" id="SM00387">
    <property type="entry name" value="HATPase_c"/>
    <property type="match status" value="1"/>
</dbReference>
<comment type="catalytic activity">
    <reaction evidence="1">
        <text>ATP + protein L-histidine = ADP + protein N-phospho-L-histidine.</text>
        <dbReference type="EC" id="2.7.13.3"/>
    </reaction>
</comment>
<keyword evidence="6" id="KW-0808">Transferase</keyword>
<sequence>MDVFKGAISWISFLLLLCGLTTGLLFLLFIALDPQLAGGLGEAIVNLTYGDYPRWLPVAGLSVLLFVAALLALLFAFRKDRHDFENRLALWFSKIWVEIKLLVIVAVLLVTVLLDFSTTVGGWLTPVAAVLFLYFLCLDIGKNHQFFRHNIIHSLLKALNSYRDMTTFEQRSIRRLFSTLAVIVGVLGVSAGLFLFLLRADASPIRDFFLFGVLCFAAAGVIGSIFWYTLSLKRDLRDWSVLMAQIAEMYGGNLNAVNHIPPNSNLYDCAMQLNMIRTGIQKAVEEGIKADRTKVELITNVSHDIKTPLTSIISYVELLKREPDLPPHVMDYIKTISQKADRLNHIVQDVFEVSKAATGNISLDLEDLDIGKLLQQTFGEMEETLRHSTLTWRVDIPDAPLLVHADGQRLYRVFQNLIRNCDQYALEGSRVYVAVSAQSGPDGKSFATVTIRNISRNEITMDAEHLTARFVRGDQNRTTEGSGLGLSIAKSFTEACGGRFNVHTDGDLFLVAVQFPLVVKTPAVPLAAAGSQAEPPVAPVGETQLPEETVSPAGQEPPAE</sequence>
<keyword evidence="10" id="KW-0067">ATP-binding</keyword>
<dbReference type="InterPro" id="IPR005467">
    <property type="entry name" value="His_kinase_dom"/>
</dbReference>
<gene>
    <name evidence="17" type="ORF">H9710_05930</name>
</gene>
<dbReference type="GO" id="GO:0005886">
    <property type="term" value="C:plasma membrane"/>
    <property type="evidence" value="ECO:0007669"/>
    <property type="project" value="UniProtKB-SubCell"/>
</dbReference>
<evidence type="ECO:0000256" key="14">
    <source>
        <dbReference type="SAM" id="MobiDB-lite"/>
    </source>
</evidence>
<dbReference type="PANTHER" id="PTHR45528">
    <property type="entry name" value="SENSOR HISTIDINE KINASE CPXA"/>
    <property type="match status" value="1"/>
</dbReference>
<name>A0A9D2SFZ4_9FIRM</name>
<feature type="transmembrane region" description="Helical" evidence="15">
    <location>
        <begin position="55"/>
        <end position="77"/>
    </location>
</feature>
<dbReference type="InterPro" id="IPR036097">
    <property type="entry name" value="HisK_dim/P_sf"/>
</dbReference>
<evidence type="ECO:0000256" key="13">
    <source>
        <dbReference type="ARBA" id="ARBA00023136"/>
    </source>
</evidence>
<evidence type="ECO:0000256" key="9">
    <source>
        <dbReference type="ARBA" id="ARBA00022777"/>
    </source>
</evidence>
<dbReference type="EMBL" id="DWXG01000046">
    <property type="protein sequence ID" value="HJB98103.1"/>
    <property type="molecule type" value="Genomic_DNA"/>
</dbReference>
<dbReference type="GO" id="GO:0005524">
    <property type="term" value="F:ATP binding"/>
    <property type="evidence" value="ECO:0007669"/>
    <property type="project" value="UniProtKB-KW"/>
</dbReference>
<reference evidence="17" key="2">
    <citation type="submission" date="2021-04" db="EMBL/GenBank/DDBJ databases">
        <authorList>
            <person name="Gilroy R."/>
        </authorList>
    </citation>
    <scope>NUCLEOTIDE SEQUENCE</scope>
    <source>
        <strain evidence="17">CHK185-1770</strain>
    </source>
</reference>
<feature type="region of interest" description="Disordered" evidence="14">
    <location>
        <begin position="528"/>
        <end position="560"/>
    </location>
</feature>
<evidence type="ECO:0000256" key="15">
    <source>
        <dbReference type="SAM" id="Phobius"/>
    </source>
</evidence>
<evidence type="ECO:0000256" key="10">
    <source>
        <dbReference type="ARBA" id="ARBA00022840"/>
    </source>
</evidence>
<dbReference type="SUPFAM" id="SSF55874">
    <property type="entry name" value="ATPase domain of HSP90 chaperone/DNA topoisomerase II/histidine kinase"/>
    <property type="match status" value="1"/>
</dbReference>
<dbReference type="AlphaFoldDB" id="A0A9D2SFZ4"/>
<feature type="transmembrane region" description="Helical" evidence="15">
    <location>
        <begin position="89"/>
        <end position="114"/>
    </location>
</feature>
<feature type="transmembrane region" description="Helical" evidence="15">
    <location>
        <begin position="176"/>
        <end position="196"/>
    </location>
</feature>
<evidence type="ECO:0000256" key="4">
    <source>
        <dbReference type="ARBA" id="ARBA00022475"/>
    </source>
</evidence>
<feature type="transmembrane region" description="Helical" evidence="15">
    <location>
        <begin position="208"/>
        <end position="230"/>
    </location>
</feature>
<dbReference type="Gene3D" id="1.10.287.130">
    <property type="match status" value="1"/>
</dbReference>
<dbReference type="SMART" id="SM00388">
    <property type="entry name" value="HisKA"/>
    <property type="match status" value="1"/>
</dbReference>
<evidence type="ECO:0000256" key="8">
    <source>
        <dbReference type="ARBA" id="ARBA00022741"/>
    </source>
</evidence>